<dbReference type="SUPFAM" id="SSF46785">
    <property type="entry name" value="Winged helix' DNA-binding domain"/>
    <property type="match status" value="1"/>
</dbReference>
<dbReference type="InterPro" id="IPR036388">
    <property type="entry name" value="WH-like_DNA-bd_sf"/>
</dbReference>
<dbReference type="RefSeq" id="WP_344339543.1">
    <property type="nucleotide sequence ID" value="NZ_BAAAQT010000001.1"/>
</dbReference>
<dbReference type="InterPro" id="IPR036390">
    <property type="entry name" value="WH_DNA-bd_sf"/>
</dbReference>
<dbReference type="InterPro" id="IPR005149">
    <property type="entry name" value="Tscrpt_reg_PadR_N"/>
</dbReference>
<feature type="domain" description="Transcription regulator PadR N-terminal" evidence="1">
    <location>
        <begin position="22"/>
        <end position="93"/>
    </location>
</feature>
<dbReference type="Gene3D" id="1.10.10.10">
    <property type="entry name" value="Winged helix-like DNA-binding domain superfamily/Winged helix DNA-binding domain"/>
    <property type="match status" value="1"/>
</dbReference>
<gene>
    <name evidence="2" type="ORF">GCM10009846_02800</name>
</gene>
<organism evidence="2 3">
    <name type="scientific">Agrococcus versicolor</name>
    <dbReference type="NCBI Taxonomy" id="501482"/>
    <lineage>
        <taxon>Bacteria</taxon>
        <taxon>Bacillati</taxon>
        <taxon>Actinomycetota</taxon>
        <taxon>Actinomycetes</taxon>
        <taxon>Micrococcales</taxon>
        <taxon>Microbacteriaceae</taxon>
        <taxon>Agrococcus</taxon>
    </lineage>
</organism>
<name>A0ABN3AJL1_9MICO</name>
<evidence type="ECO:0000259" key="1">
    <source>
        <dbReference type="Pfam" id="PF03551"/>
    </source>
</evidence>
<protein>
    <recommendedName>
        <fullName evidence="1">Transcription regulator PadR N-terminal domain-containing protein</fullName>
    </recommendedName>
</protein>
<dbReference type="Proteomes" id="UP001501599">
    <property type="component" value="Unassembled WGS sequence"/>
</dbReference>
<evidence type="ECO:0000313" key="2">
    <source>
        <dbReference type="EMBL" id="GAA2170889.1"/>
    </source>
</evidence>
<sequence>MTDEIQEWPAQWLRGPLALCALAVIAEHGSLHGYAIAQRLDEAGLGAIGGGTLYPLLARLERDELVTTEWLAGANGPARKVYVITAHGAQQLRQDAARWSAFATITSTVVTASQEERHR</sequence>
<comment type="caution">
    <text evidence="2">The sequence shown here is derived from an EMBL/GenBank/DDBJ whole genome shotgun (WGS) entry which is preliminary data.</text>
</comment>
<proteinExistence type="predicted"/>
<dbReference type="InterPro" id="IPR052509">
    <property type="entry name" value="Metal_resp_DNA-bind_regulator"/>
</dbReference>
<dbReference type="PANTHER" id="PTHR33169">
    <property type="entry name" value="PADR-FAMILY TRANSCRIPTIONAL REGULATOR"/>
    <property type="match status" value="1"/>
</dbReference>
<dbReference type="EMBL" id="BAAAQT010000001">
    <property type="protein sequence ID" value="GAA2170889.1"/>
    <property type="molecule type" value="Genomic_DNA"/>
</dbReference>
<accession>A0ABN3AJL1</accession>
<dbReference type="Pfam" id="PF03551">
    <property type="entry name" value="PadR"/>
    <property type="match status" value="1"/>
</dbReference>
<reference evidence="2 3" key="1">
    <citation type="journal article" date="2019" name="Int. J. Syst. Evol. Microbiol.">
        <title>The Global Catalogue of Microorganisms (GCM) 10K type strain sequencing project: providing services to taxonomists for standard genome sequencing and annotation.</title>
        <authorList>
            <consortium name="The Broad Institute Genomics Platform"/>
            <consortium name="The Broad Institute Genome Sequencing Center for Infectious Disease"/>
            <person name="Wu L."/>
            <person name="Ma J."/>
        </authorList>
    </citation>
    <scope>NUCLEOTIDE SEQUENCE [LARGE SCALE GENOMIC DNA]</scope>
    <source>
        <strain evidence="2 3">JCM 16026</strain>
    </source>
</reference>
<dbReference type="PANTHER" id="PTHR33169:SF14">
    <property type="entry name" value="TRANSCRIPTIONAL REGULATOR RV3488"/>
    <property type="match status" value="1"/>
</dbReference>
<keyword evidence="3" id="KW-1185">Reference proteome</keyword>
<evidence type="ECO:0000313" key="3">
    <source>
        <dbReference type="Proteomes" id="UP001501599"/>
    </source>
</evidence>